<dbReference type="EMBL" id="CM056813">
    <property type="protein sequence ID" value="KAJ8642214.1"/>
    <property type="molecule type" value="Genomic_DNA"/>
</dbReference>
<proteinExistence type="predicted"/>
<sequence length="137" mass="14987">MNMERQRGKKRIEGGKRSYSRLPCGGHGGQQSSKRQISADPIEESRKFPTPMDQAPESDELGLGGMEVEVEPLPLLPSRPRSSPLGFPNVFETKVVRDLEMSLKIISLIFPRLGGFGFPVGFLGGLGGWQDISTTTT</sequence>
<dbReference type="Proteomes" id="UP001234297">
    <property type="component" value="Chromosome 5"/>
</dbReference>
<keyword evidence="2" id="KW-1185">Reference proteome</keyword>
<evidence type="ECO:0000313" key="1">
    <source>
        <dbReference type="EMBL" id="KAJ8642214.1"/>
    </source>
</evidence>
<comment type="caution">
    <text evidence="1">The sequence shown here is derived from an EMBL/GenBank/DDBJ whole genome shotgun (WGS) entry which is preliminary data.</text>
</comment>
<gene>
    <name evidence="1" type="ORF">MRB53_018908</name>
</gene>
<organism evidence="1 2">
    <name type="scientific">Persea americana</name>
    <name type="common">Avocado</name>
    <dbReference type="NCBI Taxonomy" id="3435"/>
    <lineage>
        <taxon>Eukaryota</taxon>
        <taxon>Viridiplantae</taxon>
        <taxon>Streptophyta</taxon>
        <taxon>Embryophyta</taxon>
        <taxon>Tracheophyta</taxon>
        <taxon>Spermatophyta</taxon>
        <taxon>Magnoliopsida</taxon>
        <taxon>Magnoliidae</taxon>
        <taxon>Laurales</taxon>
        <taxon>Lauraceae</taxon>
        <taxon>Persea</taxon>
    </lineage>
</organism>
<reference evidence="1 2" key="1">
    <citation type="journal article" date="2022" name="Hortic Res">
        <title>A haplotype resolved chromosomal level avocado genome allows analysis of novel avocado genes.</title>
        <authorList>
            <person name="Nath O."/>
            <person name="Fletcher S.J."/>
            <person name="Hayward A."/>
            <person name="Shaw L.M."/>
            <person name="Masouleh A.K."/>
            <person name="Furtado A."/>
            <person name="Henry R.J."/>
            <person name="Mitter N."/>
        </authorList>
    </citation>
    <scope>NUCLEOTIDE SEQUENCE [LARGE SCALE GENOMIC DNA]</scope>
    <source>
        <strain evidence="2">cv. Hass</strain>
    </source>
</reference>
<name>A0ACC2M9B6_PERAE</name>
<protein>
    <submittedName>
        <fullName evidence="1">Uncharacterized protein</fullName>
    </submittedName>
</protein>
<accession>A0ACC2M9B6</accession>
<evidence type="ECO:0000313" key="2">
    <source>
        <dbReference type="Proteomes" id="UP001234297"/>
    </source>
</evidence>